<dbReference type="EMBL" id="MVDE01000050">
    <property type="protein sequence ID" value="PKQ61070.1"/>
    <property type="molecule type" value="Genomic_DNA"/>
</dbReference>
<dbReference type="RefSeq" id="WP_101311616.1">
    <property type="nucleotide sequence ID" value="NZ_MVDE01000050.1"/>
</dbReference>
<evidence type="ECO:0000313" key="1">
    <source>
        <dbReference type="EMBL" id="PKQ61070.1"/>
    </source>
</evidence>
<organism evidence="1 2">
    <name type="scientific">Labilibaculum manganireducens</name>
    <dbReference type="NCBI Taxonomy" id="1940525"/>
    <lineage>
        <taxon>Bacteria</taxon>
        <taxon>Pseudomonadati</taxon>
        <taxon>Bacteroidota</taxon>
        <taxon>Bacteroidia</taxon>
        <taxon>Marinilabiliales</taxon>
        <taxon>Marinifilaceae</taxon>
        <taxon>Labilibaculum</taxon>
    </lineage>
</organism>
<dbReference type="AlphaFoldDB" id="A0A2N3HSN9"/>
<name>A0A2N3HSN9_9BACT</name>
<proteinExistence type="predicted"/>
<reference evidence="1 2" key="1">
    <citation type="journal article" date="2017" name="Front. Microbiol.">
        <title>Labilibaculum manganireducens gen. nov., sp. nov. and Labilibaculum filiforme sp. nov., Novel Bacteroidetes Isolated from Subsurface Sediments of the Baltic Sea.</title>
        <authorList>
            <person name="Vandieken V."/>
            <person name="Marshall I.P."/>
            <person name="Niemann H."/>
            <person name="Engelen B."/>
            <person name="Cypionka H."/>
        </authorList>
    </citation>
    <scope>NUCLEOTIDE SEQUENCE [LARGE SCALE GENOMIC DNA]</scope>
    <source>
        <strain evidence="1 2">59.10-2M</strain>
    </source>
</reference>
<keyword evidence="2" id="KW-1185">Reference proteome</keyword>
<dbReference type="Proteomes" id="UP000233618">
    <property type="component" value="Unassembled WGS sequence"/>
</dbReference>
<sequence length="407" mass="47136">MEQFSKKWFKSDQFLTEDTGIKVSDLLGLISTSEFFNDIYNLLDIEAIVDDFIKIKGATTLVATIKELDKKFEKIDLVSDFQDITLFSNGELTLNFNNLEGVDYFKEMGYDSIIAHPIHSARRDFFSGLYNMDKYASRLIANGYKHILTENMRLLSEVTENRRKYRLLHDTGENKFYLRGIISTDHYNDYNNSIAVVVGLLTLHREMLDTGTKYDLSLCEYNESAIRMFFDSSEMTELEGIGVVKNIVEIANDEIKRESLKFLGVCSINYKNKDNIERELIVAPKEVKTKILSISHNQSPNTAMKKLSEIKNANDIHKEVFDDIARIRAIKKPEQIKFLIKRKVEGARRDELSKYKDAFLGVLSVKIENVIQLLEIFNKFNLIVDEDIEAKEFLRYLLYETIVANKK</sequence>
<gene>
    <name evidence="1" type="ORF">BZG01_19955</name>
</gene>
<protein>
    <submittedName>
        <fullName evidence="1">Uncharacterized protein</fullName>
    </submittedName>
</protein>
<evidence type="ECO:0000313" key="2">
    <source>
        <dbReference type="Proteomes" id="UP000233618"/>
    </source>
</evidence>
<comment type="caution">
    <text evidence="1">The sequence shown here is derived from an EMBL/GenBank/DDBJ whole genome shotgun (WGS) entry which is preliminary data.</text>
</comment>
<accession>A0A2N3HSN9</accession>